<accession>A0A226WLV6</accession>
<dbReference type="AlphaFoldDB" id="A0A226WLV6"/>
<dbReference type="Gene3D" id="3.40.50.620">
    <property type="entry name" value="HUPs"/>
    <property type="match status" value="1"/>
</dbReference>
<dbReference type="SUPFAM" id="SSF52402">
    <property type="entry name" value="Adenine nucleotide alpha hydrolases-like"/>
    <property type="match status" value="1"/>
</dbReference>
<evidence type="ECO:0000313" key="2">
    <source>
        <dbReference type="Proteomes" id="UP000214720"/>
    </source>
</evidence>
<dbReference type="EMBL" id="MTHB01000280">
    <property type="protein sequence ID" value="OXC72171.1"/>
    <property type="molecule type" value="Genomic_DNA"/>
</dbReference>
<protein>
    <submittedName>
        <fullName evidence="1">Universal stress protein family, tandem protein</fullName>
    </submittedName>
</protein>
<sequence length="101" mass="11181">MMSYKSIVVQRDTSERAQSRLEYALQLAKQFDAHVSSVFSAFTPDPRSFYVMAGSAEYFGRTHAARAQLHAGACTNGRLSVSAGRLSARRGRSLIHYFGAF</sequence>
<organism evidence="1 2">
    <name type="scientific">Caballeronia sordidicola</name>
    <name type="common">Burkholderia sordidicola</name>
    <dbReference type="NCBI Taxonomy" id="196367"/>
    <lineage>
        <taxon>Bacteria</taxon>
        <taxon>Pseudomonadati</taxon>
        <taxon>Pseudomonadota</taxon>
        <taxon>Betaproteobacteria</taxon>
        <taxon>Burkholderiales</taxon>
        <taxon>Burkholderiaceae</taxon>
        <taxon>Caballeronia</taxon>
    </lineage>
</organism>
<comment type="caution">
    <text evidence="1">The sequence shown here is derived from an EMBL/GenBank/DDBJ whole genome shotgun (WGS) entry which is preliminary data.</text>
</comment>
<dbReference type="InterPro" id="IPR014729">
    <property type="entry name" value="Rossmann-like_a/b/a_fold"/>
</dbReference>
<gene>
    <name evidence="1" type="ORF">BSU04_43285</name>
</gene>
<dbReference type="Proteomes" id="UP000214720">
    <property type="component" value="Unassembled WGS sequence"/>
</dbReference>
<reference evidence="2" key="1">
    <citation type="submission" date="2017-01" db="EMBL/GenBank/DDBJ databases">
        <title>Genome Analysis of Deinococcus marmoris KOPRI26562.</title>
        <authorList>
            <person name="Kim J.H."/>
            <person name="Oh H.-M."/>
        </authorList>
    </citation>
    <scope>NUCLEOTIDE SEQUENCE [LARGE SCALE GENOMIC DNA]</scope>
    <source>
        <strain evidence="2">PAMC 26633</strain>
    </source>
</reference>
<evidence type="ECO:0000313" key="1">
    <source>
        <dbReference type="EMBL" id="OXC72171.1"/>
    </source>
</evidence>
<proteinExistence type="predicted"/>
<name>A0A226WLV6_CABSO</name>